<dbReference type="InterPro" id="IPR006139">
    <property type="entry name" value="D-isomer_2_OHA_DH_cat_dom"/>
</dbReference>
<evidence type="ECO:0000256" key="3">
    <source>
        <dbReference type="ARBA" id="ARBA00023027"/>
    </source>
</evidence>
<evidence type="ECO:0000256" key="1">
    <source>
        <dbReference type="ARBA" id="ARBA00005854"/>
    </source>
</evidence>
<dbReference type="Pfam" id="PF02826">
    <property type="entry name" value="2-Hacid_dh_C"/>
    <property type="match status" value="1"/>
</dbReference>
<dbReference type="Gene3D" id="3.40.50.720">
    <property type="entry name" value="NAD(P)-binding Rossmann-like Domain"/>
    <property type="match status" value="2"/>
</dbReference>
<evidence type="ECO:0000313" key="7">
    <source>
        <dbReference type="EMBL" id="MBE1608391.1"/>
    </source>
</evidence>
<keyword evidence="8" id="KW-1185">Reference proteome</keyword>
<keyword evidence="3" id="KW-0520">NAD</keyword>
<sequence>MAETFRVGLTRDFLTAEGRIGWGEIGLEALTSARGLSWDFIDADEPEVPARVAAAYDALIVLAPTVSAATLQEADRLRLVARFGVGYDNVDVPSCTDAGVLLTITPDGVRRPVAVAALTMMLALMHRVRDKDLLVRTGRWHDKLDYQGTSPRGRVLGLLGWGNIGREISSISAPLGMRQLAADPYADPAAAAAAGVGLCDVDRLFSEADVIVVTCALTAETHHLVDAERLARMKPTAYLVNIARGPIVDQKALTAALAERRIAGAALDVFESEPPAEDDGLLGLDNVLLAPHAAAWTDELALGNGTSAIRAVLDVAAGRVPAHVVNPEALNHPKLSPLKSRSIDE</sequence>
<evidence type="ECO:0000313" key="8">
    <source>
        <dbReference type="Proteomes" id="UP000638648"/>
    </source>
</evidence>
<organism evidence="7 8">
    <name type="scientific">Actinopolymorpha pittospori</name>
    <dbReference type="NCBI Taxonomy" id="648752"/>
    <lineage>
        <taxon>Bacteria</taxon>
        <taxon>Bacillati</taxon>
        <taxon>Actinomycetota</taxon>
        <taxon>Actinomycetes</taxon>
        <taxon>Propionibacteriales</taxon>
        <taxon>Actinopolymorphaceae</taxon>
        <taxon>Actinopolymorpha</taxon>
    </lineage>
</organism>
<dbReference type="InterPro" id="IPR036291">
    <property type="entry name" value="NAD(P)-bd_dom_sf"/>
</dbReference>
<evidence type="ECO:0000259" key="6">
    <source>
        <dbReference type="Pfam" id="PF02826"/>
    </source>
</evidence>
<dbReference type="GO" id="GO:0004617">
    <property type="term" value="F:phosphoglycerate dehydrogenase activity"/>
    <property type="evidence" value="ECO:0007669"/>
    <property type="project" value="UniProtKB-EC"/>
</dbReference>
<name>A0A927MWV2_9ACTN</name>
<gene>
    <name evidence="7" type="ORF">HEB94_005239</name>
</gene>
<dbReference type="EMBL" id="JADBEM010000001">
    <property type="protein sequence ID" value="MBE1608391.1"/>
    <property type="molecule type" value="Genomic_DNA"/>
</dbReference>
<evidence type="ECO:0000256" key="2">
    <source>
        <dbReference type="ARBA" id="ARBA00023002"/>
    </source>
</evidence>
<comment type="caution">
    <text evidence="7">The sequence shown here is derived from an EMBL/GenBank/DDBJ whole genome shotgun (WGS) entry which is preliminary data.</text>
</comment>
<dbReference type="InterPro" id="IPR029753">
    <property type="entry name" value="D-isomer_DH_CS"/>
</dbReference>
<dbReference type="EC" id="1.1.1.95" evidence="7"/>
<evidence type="ECO:0000259" key="5">
    <source>
        <dbReference type="Pfam" id="PF00389"/>
    </source>
</evidence>
<protein>
    <submittedName>
        <fullName evidence="7">D-3-phosphoglycerate dehydrogenase</fullName>
        <ecNumber evidence="7">1.1.1.95</ecNumber>
    </submittedName>
</protein>
<dbReference type="SUPFAM" id="SSF51735">
    <property type="entry name" value="NAD(P)-binding Rossmann-fold domains"/>
    <property type="match status" value="1"/>
</dbReference>
<dbReference type="InterPro" id="IPR006140">
    <property type="entry name" value="D-isomer_DH_NAD-bd"/>
</dbReference>
<dbReference type="AlphaFoldDB" id="A0A927MWV2"/>
<dbReference type="PANTHER" id="PTHR42789:SF1">
    <property type="entry name" value="D-ISOMER SPECIFIC 2-HYDROXYACID DEHYDROGENASE FAMILY PROTEIN (AFU_ORTHOLOGUE AFUA_6G10090)"/>
    <property type="match status" value="1"/>
</dbReference>
<dbReference type="Pfam" id="PF00389">
    <property type="entry name" value="2-Hacid_dh"/>
    <property type="match status" value="1"/>
</dbReference>
<reference evidence="7" key="1">
    <citation type="submission" date="2020-10" db="EMBL/GenBank/DDBJ databases">
        <title>Sequencing the genomes of 1000 actinobacteria strains.</title>
        <authorList>
            <person name="Klenk H.-P."/>
        </authorList>
    </citation>
    <scope>NUCLEOTIDE SEQUENCE</scope>
    <source>
        <strain evidence="7">DSM 45354</strain>
    </source>
</reference>
<keyword evidence="2 4" id="KW-0560">Oxidoreductase</keyword>
<accession>A0A927MWV2</accession>
<dbReference type="PANTHER" id="PTHR42789">
    <property type="entry name" value="D-ISOMER SPECIFIC 2-HYDROXYACID DEHYDROGENASE FAMILY PROTEIN (AFU_ORTHOLOGUE AFUA_6G10090)"/>
    <property type="match status" value="1"/>
</dbReference>
<dbReference type="Proteomes" id="UP000638648">
    <property type="component" value="Unassembled WGS sequence"/>
</dbReference>
<dbReference type="GO" id="GO:0051287">
    <property type="term" value="F:NAD binding"/>
    <property type="evidence" value="ECO:0007669"/>
    <property type="project" value="InterPro"/>
</dbReference>
<dbReference type="SUPFAM" id="SSF52283">
    <property type="entry name" value="Formate/glycerate dehydrogenase catalytic domain-like"/>
    <property type="match status" value="1"/>
</dbReference>
<dbReference type="PROSITE" id="PS00671">
    <property type="entry name" value="D_2_HYDROXYACID_DH_3"/>
    <property type="match status" value="1"/>
</dbReference>
<feature type="domain" description="D-isomer specific 2-hydroxyacid dehydrogenase catalytic" evidence="5">
    <location>
        <begin position="37"/>
        <end position="326"/>
    </location>
</feature>
<comment type="similarity">
    <text evidence="1 4">Belongs to the D-isomer specific 2-hydroxyacid dehydrogenase family.</text>
</comment>
<dbReference type="RefSeq" id="WP_192752173.1">
    <property type="nucleotide sequence ID" value="NZ_BAABJL010000134.1"/>
</dbReference>
<feature type="domain" description="D-isomer specific 2-hydroxyacid dehydrogenase NAD-binding" evidence="6">
    <location>
        <begin position="118"/>
        <end position="294"/>
    </location>
</feature>
<proteinExistence type="inferred from homology"/>
<evidence type="ECO:0000256" key="4">
    <source>
        <dbReference type="RuleBase" id="RU003719"/>
    </source>
</evidence>
<dbReference type="InterPro" id="IPR050857">
    <property type="entry name" value="D-2-hydroxyacid_DH"/>
</dbReference>